<proteinExistence type="inferred from homology"/>
<evidence type="ECO:0000313" key="7">
    <source>
        <dbReference type="EMBL" id="CAZ82661.1"/>
    </source>
</evidence>
<evidence type="ECO:0000313" key="8">
    <source>
        <dbReference type="Proteomes" id="UP000006911"/>
    </source>
</evidence>
<accession>D5GDR8</accession>
<dbReference type="SUPFAM" id="SSF111331">
    <property type="entry name" value="NAD kinase/diacylglycerol kinase-like"/>
    <property type="match status" value="1"/>
</dbReference>
<dbReference type="GO" id="GO:0003951">
    <property type="term" value="F:NAD+ kinase activity"/>
    <property type="evidence" value="ECO:0007669"/>
    <property type="project" value="InterPro"/>
</dbReference>
<reference evidence="7 8" key="1">
    <citation type="journal article" date="2010" name="Nature">
        <title>Perigord black truffle genome uncovers evolutionary origins and mechanisms of symbiosis.</title>
        <authorList>
            <person name="Martin F."/>
            <person name="Kohler A."/>
            <person name="Murat C."/>
            <person name="Balestrini R."/>
            <person name="Coutinho P.M."/>
            <person name="Jaillon O."/>
            <person name="Montanini B."/>
            <person name="Morin E."/>
            <person name="Noel B."/>
            <person name="Percudani R."/>
            <person name="Porcel B."/>
            <person name="Rubini A."/>
            <person name="Amicucci A."/>
            <person name="Amselem J."/>
            <person name="Anthouard V."/>
            <person name="Arcioni S."/>
            <person name="Artiguenave F."/>
            <person name="Aury J.M."/>
            <person name="Ballario P."/>
            <person name="Bolchi A."/>
            <person name="Brenna A."/>
            <person name="Brun A."/>
            <person name="Buee M."/>
            <person name="Cantarel B."/>
            <person name="Chevalier G."/>
            <person name="Couloux A."/>
            <person name="Da Silva C."/>
            <person name="Denoeud F."/>
            <person name="Duplessis S."/>
            <person name="Ghignone S."/>
            <person name="Hilselberger B."/>
            <person name="Iotti M."/>
            <person name="Marcais B."/>
            <person name="Mello A."/>
            <person name="Miranda M."/>
            <person name="Pacioni G."/>
            <person name="Quesneville H."/>
            <person name="Riccioni C."/>
            <person name="Ruotolo R."/>
            <person name="Splivallo R."/>
            <person name="Stocchi V."/>
            <person name="Tisserant E."/>
            <person name="Viscomi A.R."/>
            <person name="Zambonelli A."/>
            <person name="Zampieri E."/>
            <person name="Henrissat B."/>
            <person name="Lebrun M.H."/>
            <person name="Paolocci F."/>
            <person name="Bonfante P."/>
            <person name="Ottonello S."/>
            <person name="Wincker P."/>
        </authorList>
    </citation>
    <scope>NUCLEOTIDE SEQUENCE [LARGE SCALE GENOMIC DNA]</scope>
    <source>
        <strain evidence="7 8">Mel28</strain>
    </source>
</reference>
<dbReference type="PANTHER" id="PTHR20275">
    <property type="entry name" value="NAD KINASE"/>
    <property type="match status" value="1"/>
</dbReference>
<keyword evidence="2" id="KW-0808">Transferase</keyword>
<dbReference type="HOGENOM" id="CLU_008831_1_1_1"/>
<dbReference type="Proteomes" id="UP000006911">
    <property type="component" value="Unassembled WGS sequence"/>
</dbReference>
<dbReference type="InterPro" id="IPR016064">
    <property type="entry name" value="NAD/diacylglycerol_kinase_sf"/>
</dbReference>
<organism evidence="7 8">
    <name type="scientific">Tuber melanosporum (strain Mel28)</name>
    <name type="common">Perigord black truffle</name>
    <dbReference type="NCBI Taxonomy" id="656061"/>
    <lineage>
        <taxon>Eukaryota</taxon>
        <taxon>Fungi</taxon>
        <taxon>Dikarya</taxon>
        <taxon>Ascomycota</taxon>
        <taxon>Pezizomycotina</taxon>
        <taxon>Pezizomycetes</taxon>
        <taxon>Pezizales</taxon>
        <taxon>Tuberaceae</taxon>
        <taxon>Tuber</taxon>
    </lineage>
</organism>
<dbReference type="EMBL" id="FN430153">
    <property type="protein sequence ID" value="CAZ82661.1"/>
    <property type="molecule type" value="Genomic_DNA"/>
</dbReference>
<protein>
    <submittedName>
        <fullName evidence="7">(Perigord truffle) hypothetical protein</fullName>
    </submittedName>
</protein>
<evidence type="ECO:0000256" key="3">
    <source>
        <dbReference type="ARBA" id="ARBA00022777"/>
    </source>
</evidence>
<dbReference type="GO" id="GO:0006741">
    <property type="term" value="P:NADP+ biosynthetic process"/>
    <property type="evidence" value="ECO:0007669"/>
    <property type="project" value="InterPro"/>
</dbReference>
<dbReference type="OMA" id="QKAFKEW"/>
<keyword evidence="5" id="KW-0520">NAD</keyword>
<name>D5GDR8_TUBMM</name>
<keyword evidence="4" id="KW-0521">NADP</keyword>
<dbReference type="Pfam" id="PF01513">
    <property type="entry name" value="NAD_kinase"/>
    <property type="match status" value="1"/>
</dbReference>
<dbReference type="Gene3D" id="2.60.200.30">
    <property type="entry name" value="Probable inorganic polyphosphate/atp-NAD kinase, domain 2"/>
    <property type="match status" value="1"/>
</dbReference>
<dbReference type="AlphaFoldDB" id="D5GDR8"/>
<dbReference type="InParanoid" id="D5GDR8"/>
<evidence type="ECO:0000256" key="1">
    <source>
        <dbReference type="ARBA" id="ARBA00010995"/>
    </source>
</evidence>
<dbReference type="HAMAP" id="MF_00361">
    <property type="entry name" value="NAD_kinase"/>
    <property type="match status" value="1"/>
</dbReference>
<feature type="region of interest" description="Disordered" evidence="6">
    <location>
        <begin position="33"/>
        <end position="55"/>
    </location>
</feature>
<dbReference type="STRING" id="656061.D5GDR8"/>
<dbReference type="PANTHER" id="PTHR20275:SF11">
    <property type="entry name" value="KINASE, PUTATIVE (AFU_ORTHOLOGUE AFUA_5G12870)-RELATED"/>
    <property type="match status" value="1"/>
</dbReference>
<dbReference type="KEGG" id="tml:GSTUM_00006241001"/>
<keyword evidence="3" id="KW-0418">Kinase</keyword>
<keyword evidence="8" id="KW-1185">Reference proteome</keyword>
<evidence type="ECO:0000256" key="4">
    <source>
        <dbReference type="ARBA" id="ARBA00022857"/>
    </source>
</evidence>
<dbReference type="eggNOG" id="KOG2178">
    <property type="taxonomic scope" value="Eukaryota"/>
</dbReference>
<evidence type="ECO:0000256" key="6">
    <source>
        <dbReference type="SAM" id="MobiDB-lite"/>
    </source>
</evidence>
<dbReference type="GeneID" id="9181666"/>
<dbReference type="Pfam" id="PF20143">
    <property type="entry name" value="NAD_kinase_C"/>
    <property type="match status" value="1"/>
</dbReference>
<evidence type="ECO:0000256" key="2">
    <source>
        <dbReference type="ARBA" id="ARBA00022679"/>
    </source>
</evidence>
<sequence>MRKFKFTINNHCTRQRHKPTTMATVQFHIPTTDEGIAPDTKQVTGNPLTDTERESDDHVLQITFDPHVQAARRRKSSIVSVDEMGNPLLPRFLNNHDNSDDDKGIGAGTKSSCFVHALLEMRNQFVPVGGGSGSGGEVEGKEGDRVVAAHRNPPFMTKSELSDMVMGVRELSKHLASIQIKMNVRAIMILTKTYDKALVGYTRRLVEWLLGGERGSKHTVYVEDVLKDAPEFDMEGLVEKCPGYKSRLRFWTAELCAKRPHTFNFVITLGGDGTVLYASWLFQKVVPPVFSFALGSLGFLTKFDFCTFEDTLSTAIRDGVTVGLRLRFEGTIMRRVNNNKDFDRSEDIANEIFSGAALHPPTHTAGESFIVLNEIVVDRGPNATMSSTELYGDNMHLTTIQADGVCIATPTGSTAYNLAAGGSLCHPEIPAILVSPICAHTLTFRPLILPDSMVVRVAVPCDARTTAWVSFDGRQRIELSQGDYVMVSASRFPFPAVQSKPDNKDWFDSIRRTMNWGSRPRQQAFS</sequence>
<dbReference type="Gene3D" id="3.40.50.10330">
    <property type="entry name" value="Probable inorganic polyphosphate/atp-NAD kinase, domain 1"/>
    <property type="match status" value="1"/>
</dbReference>
<dbReference type="RefSeq" id="XP_002838470.1">
    <property type="nucleotide sequence ID" value="XM_002838424.1"/>
</dbReference>
<comment type="similarity">
    <text evidence="1">Belongs to the NAD kinase family.</text>
</comment>
<dbReference type="FunFam" id="2.60.200.30:FF:000008">
    <property type="entry name" value="Putative NAD+ kinase"/>
    <property type="match status" value="1"/>
</dbReference>
<dbReference type="InterPro" id="IPR017437">
    <property type="entry name" value="ATP-NAD_kinase_PpnK-typ_C"/>
</dbReference>
<dbReference type="InterPro" id="IPR002504">
    <property type="entry name" value="NADK"/>
</dbReference>
<dbReference type="InterPro" id="IPR017438">
    <property type="entry name" value="ATP-NAD_kinase_N"/>
</dbReference>
<evidence type="ECO:0000256" key="5">
    <source>
        <dbReference type="ARBA" id="ARBA00023027"/>
    </source>
</evidence>
<dbReference type="GO" id="GO:0019674">
    <property type="term" value="P:NAD+ metabolic process"/>
    <property type="evidence" value="ECO:0007669"/>
    <property type="project" value="InterPro"/>
</dbReference>
<gene>
    <name evidence="7" type="ORF">GSTUM_00006241001</name>
</gene>